<dbReference type="PANTHER" id="PTHR43433">
    <property type="entry name" value="HYDROLASE, ALPHA/BETA FOLD FAMILY PROTEIN"/>
    <property type="match status" value="1"/>
</dbReference>
<dbReference type="GO" id="GO:0046503">
    <property type="term" value="P:glycerolipid catabolic process"/>
    <property type="evidence" value="ECO:0007669"/>
    <property type="project" value="TreeGrafter"/>
</dbReference>
<evidence type="ECO:0000313" key="2">
    <source>
        <dbReference type="EMBL" id="GAK45468.1"/>
    </source>
</evidence>
<dbReference type="Proteomes" id="UP000028702">
    <property type="component" value="Unassembled WGS sequence"/>
</dbReference>
<gene>
    <name evidence="2" type="ORF">M2A_1967</name>
</gene>
<dbReference type="AlphaFoldDB" id="A0A081BBQ0"/>
<protein>
    <submittedName>
        <fullName evidence="2">Alpha/beta hydrolase fold protein</fullName>
    </submittedName>
</protein>
<dbReference type="GO" id="GO:0004806">
    <property type="term" value="F:triacylglycerol lipase activity"/>
    <property type="evidence" value="ECO:0007669"/>
    <property type="project" value="TreeGrafter"/>
</dbReference>
<dbReference type="EMBL" id="BBIO01000009">
    <property type="protein sequence ID" value="GAK45468.1"/>
    <property type="molecule type" value="Genomic_DNA"/>
</dbReference>
<proteinExistence type="predicted"/>
<dbReference type="Pfam" id="PF00561">
    <property type="entry name" value="Abhydrolase_1"/>
    <property type="match status" value="1"/>
</dbReference>
<dbReference type="STRING" id="1333998.M2A_1967"/>
<dbReference type="InterPro" id="IPR000073">
    <property type="entry name" value="AB_hydrolase_1"/>
</dbReference>
<dbReference type="InterPro" id="IPR029058">
    <property type="entry name" value="AB_hydrolase_fold"/>
</dbReference>
<name>A0A081BBQ0_9HYPH</name>
<keyword evidence="3" id="KW-1185">Reference proteome</keyword>
<evidence type="ECO:0000259" key="1">
    <source>
        <dbReference type="Pfam" id="PF00561"/>
    </source>
</evidence>
<dbReference type="SUPFAM" id="SSF53474">
    <property type="entry name" value="alpha/beta-Hydrolases"/>
    <property type="match status" value="1"/>
</dbReference>
<dbReference type="RefSeq" id="WP_045446516.1">
    <property type="nucleotide sequence ID" value="NZ_BBIO01000009.1"/>
</dbReference>
<evidence type="ECO:0000313" key="3">
    <source>
        <dbReference type="Proteomes" id="UP000028702"/>
    </source>
</evidence>
<sequence length="301" mass="32242">MQITANGIAIEVEEMGPKDGPALLLVNGYTSQLINWPRPLLDGLVAEGFRVIRYDNRDVGLSQKFEAGGQPDIKEAFKAGRGEGPMPALPYTLSDMAADGIGVLDALGIEKAHVAGVSMGGMIVQLMAIEHGERLYSMTSIMSSTGNPALPPATEEAQKALNEKAASSARADVIATSIKGRRAYESPAYRKSDAEYEVLIGEAYDRMYYPEGYARQYAAILADGSRVERLKNVRVPALVIHGRDDNLVRVEGGIDTAKHIPGAALELIDGMGHDLPEALCPRFVELIAGHAKRALSAKAAE</sequence>
<dbReference type="PANTHER" id="PTHR43433:SF5">
    <property type="entry name" value="AB HYDROLASE-1 DOMAIN-CONTAINING PROTEIN"/>
    <property type="match status" value="1"/>
</dbReference>
<reference evidence="2 3" key="1">
    <citation type="submission" date="2014-07" db="EMBL/GenBank/DDBJ databases">
        <title>Tepidicaulis marinum gen. nov., sp. nov., a novel marine bacterium denitrifying nitrate to nitrous oxide strictly under microaerobic conditions.</title>
        <authorList>
            <person name="Takeuchi M."/>
            <person name="Yamagishi T."/>
            <person name="Kamagata Y."/>
            <person name="Oshima K."/>
            <person name="Hattori M."/>
            <person name="Katayama T."/>
            <person name="Hanada S."/>
            <person name="Tamaki H."/>
            <person name="Marumo K."/>
            <person name="Maeda H."/>
            <person name="Nedachi M."/>
            <person name="Iwasaki W."/>
            <person name="Suwa Y."/>
            <person name="Sakata S."/>
        </authorList>
    </citation>
    <scope>NUCLEOTIDE SEQUENCE [LARGE SCALE GENOMIC DNA]</scope>
    <source>
        <strain evidence="2 3">MA2</strain>
    </source>
</reference>
<accession>A0A081BBQ0</accession>
<organism evidence="2 3">
    <name type="scientific">Tepidicaulis marinus</name>
    <dbReference type="NCBI Taxonomy" id="1333998"/>
    <lineage>
        <taxon>Bacteria</taxon>
        <taxon>Pseudomonadati</taxon>
        <taxon>Pseudomonadota</taxon>
        <taxon>Alphaproteobacteria</taxon>
        <taxon>Hyphomicrobiales</taxon>
        <taxon>Parvibaculaceae</taxon>
        <taxon>Tepidicaulis</taxon>
    </lineage>
</organism>
<dbReference type="InterPro" id="IPR050471">
    <property type="entry name" value="AB_hydrolase"/>
</dbReference>
<feature type="domain" description="AB hydrolase-1" evidence="1">
    <location>
        <begin position="21"/>
        <end position="275"/>
    </location>
</feature>
<dbReference type="eggNOG" id="COG2267">
    <property type="taxonomic scope" value="Bacteria"/>
</dbReference>
<comment type="caution">
    <text evidence="2">The sequence shown here is derived from an EMBL/GenBank/DDBJ whole genome shotgun (WGS) entry which is preliminary data.</text>
</comment>
<dbReference type="Gene3D" id="3.40.50.1820">
    <property type="entry name" value="alpha/beta hydrolase"/>
    <property type="match status" value="1"/>
</dbReference>
<keyword evidence="2" id="KW-0378">Hydrolase</keyword>